<dbReference type="EMBL" id="AOHO01000032">
    <property type="protein sequence ID" value="EME62902.1"/>
    <property type="molecule type" value="Genomic_DNA"/>
</dbReference>
<evidence type="ECO:0000256" key="1">
    <source>
        <dbReference type="SAM" id="MobiDB-lite"/>
    </source>
</evidence>
<evidence type="ECO:0000313" key="2">
    <source>
        <dbReference type="EMBL" id="EME62902.1"/>
    </source>
</evidence>
<organism evidence="2 3">
    <name type="scientific">Amycolatopsis decaplanina DSM 44594</name>
    <dbReference type="NCBI Taxonomy" id="1284240"/>
    <lineage>
        <taxon>Bacteria</taxon>
        <taxon>Bacillati</taxon>
        <taxon>Actinomycetota</taxon>
        <taxon>Actinomycetes</taxon>
        <taxon>Pseudonocardiales</taxon>
        <taxon>Pseudonocardiaceae</taxon>
        <taxon>Amycolatopsis</taxon>
    </lineage>
</organism>
<proteinExistence type="predicted"/>
<evidence type="ECO:0008006" key="4">
    <source>
        <dbReference type="Google" id="ProtNLM"/>
    </source>
</evidence>
<evidence type="ECO:0000313" key="3">
    <source>
        <dbReference type="Proteomes" id="UP000054226"/>
    </source>
</evidence>
<gene>
    <name evidence="2" type="ORF">H074_06724</name>
</gene>
<name>M2Z6M0_9PSEU</name>
<keyword evidence="3" id="KW-1185">Reference proteome</keyword>
<reference evidence="2 3" key="1">
    <citation type="journal article" date="2013" name="Genome Announc.">
        <title>Draft Genome Sequence of Amycolatopsis decaplanina Strain DSM 44594T.</title>
        <authorList>
            <person name="Kaur N."/>
            <person name="Kumar S."/>
            <person name="Bala M."/>
            <person name="Raghava G.P."/>
            <person name="Mayilraj S."/>
        </authorList>
    </citation>
    <scope>NUCLEOTIDE SEQUENCE [LARGE SCALE GENOMIC DNA]</scope>
    <source>
        <strain evidence="2 3">DSM 44594</strain>
    </source>
</reference>
<dbReference type="Gene3D" id="3.40.830.10">
    <property type="entry name" value="LigB-like"/>
    <property type="match status" value="1"/>
</dbReference>
<dbReference type="SUPFAM" id="SSF53213">
    <property type="entry name" value="LigB-like"/>
    <property type="match status" value="1"/>
</dbReference>
<protein>
    <recommendedName>
        <fullName evidence="4">Aromatic ring-opening dioxygenase LigB</fullName>
    </recommendedName>
</protein>
<accession>M2Z6M0</accession>
<dbReference type="AlphaFoldDB" id="M2Z6M0"/>
<dbReference type="Proteomes" id="UP000054226">
    <property type="component" value="Unassembled WGS sequence"/>
</dbReference>
<sequence length="246" mass="24871">MSVGCRSPEAGKVTSAAVIRRVAVLPQPPLLIPELAAGAAAECAELREACLAAARRLTSASPDWVVIGAAAGAPAVPEHASGSFRGFGVDLGVSLSRVTAPETELPLPALVAGWLREQAGASSVRVHLVDPDTPSGQCEQFARELGEHPAVLVLGDGSSRHGPRSPGGEDERAEGFDAGIRDALAKADTGALAALDPALAAELGAGGRAPWQVLAGLAADGGRTAEVLYSAAPFGVGYHVAVWEQA</sequence>
<dbReference type="PATRIC" id="fig|1284240.4.peg.1357"/>
<feature type="region of interest" description="Disordered" evidence="1">
    <location>
        <begin position="154"/>
        <end position="174"/>
    </location>
</feature>
<comment type="caution">
    <text evidence="2">The sequence shown here is derived from an EMBL/GenBank/DDBJ whole genome shotgun (WGS) entry which is preliminary data.</text>
</comment>